<dbReference type="AlphaFoldDB" id="A0A5D3DBP3"/>
<organism evidence="2 4">
    <name type="scientific">Cucumis melo var. makuwa</name>
    <name type="common">Oriental melon</name>
    <dbReference type="NCBI Taxonomy" id="1194695"/>
    <lineage>
        <taxon>Eukaryota</taxon>
        <taxon>Viridiplantae</taxon>
        <taxon>Streptophyta</taxon>
        <taxon>Embryophyta</taxon>
        <taxon>Tracheophyta</taxon>
        <taxon>Spermatophyta</taxon>
        <taxon>Magnoliopsida</taxon>
        <taxon>eudicotyledons</taxon>
        <taxon>Gunneridae</taxon>
        <taxon>Pentapetalae</taxon>
        <taxon>rosids</taxon>
        <taxon>fabids</taxon>
        <taxon>Cucurbitales</taxon>
        <taxon>Cucurbitaceae</taxon>
        <taxon>Benincaseae</taxon>
        <taxon>Cucumis</taxon>
    </lineage>
</organism>
<dbReference type="EMBL" id="SSTE01000109">
    <property type="protein sequence ID" value="KAA0068141.1"/>
    <property type="molecule type" value="Genomic_DNA"/>
</dbReference>
<name>A0A5D3DBP3_CUCMM</name>
<gene>
    <name evidence="2" type="ORF">E5676_scaffold392G00230</name>
    <name evidence="1" type="ORF">E6C27_scaffold238G001060</name>
</gene>
<evidence type="ECO:0000313" key="2">
    <source>
        <dbReference type="EMBL" id="TYK21061.1"/>
    </source>
</evidence>
<dbReference type="Proteomes" id="UP000321393">
    <property type="component" value="Unassembled WGS sequence"/>
</dbReference>
<dbReference type="EMBL" id="SSTD01005932">
    <property type="protein sequence ID" value="TYK21061.1"/>
    <property type="molecule type" value="Genomic_DNA"/>
</dbReference>
<comment type="caution">
    <text evidence="2">The sequence shown here is derived from an EMBL/GenBank/DDBJ whole genome shotgun (WGS) entry which is preliminary data.</text>
</comment>
<evidence type="ECO:0000313" key="3">
    <source>
        <dbReference type="Proteomes" id="UP000321393"/>
    </source>
</evidence>
<sequence>MPRREWGRAGSRSHTMTKHIMDLGAHSVNQYATREMEENLYYRVALRLIDRLTNNLEKKFSVERLKALGATTVEETTNQLMWRSD</sequence>
<accession>A0A5D3DBP3</accession>
<evidence type="ECO:0000313" key="4">
    <source>
        <dbReference type="Proteomes" id="UP000321947"/>
    </source>
</evidence>
<dbReference type="Proteomes" id="UP000321947">
    <property type="component" value="Unassembled WGS sequence"/>
</dbReference>
<protein>
    <submittedName>
        <fullName evidence="2">Uncharacterized protein</fullName>
    </submittedName>
</protein>
<reference evidence="3 4" key="1">
    <citation type="submission" date="2019-08" db="EMBL/GenBank/DDBJ databases">
        <title>Draft genome sequences of two oriental melons (Cucumis melo L. var makuwa).</title>
        <authorList>
            <person name="Kwon S.-Y."/>
        </authorList>
    </citation>
    <scope>NUCLEOTIDE SEQUENCE [LARGE SCALE GENOMIC DNA]</scope>
    <source>
        <strain evidence="4">cv. Chang Bougi</strain>
        <strain evidence="3">cv. SW 3</strain>
        <tissue evidence="2">Leaf</tissue>
    </source>
</reference>
<evidence type="ECO:0000313" key="1">
    <source>
        <dbReference type="EMBL" id="KAA0068141.1"/>
    </source>
</evidence>
<proteinExistence type="predicted"/>